<accession>A0A5P9P0P1</accession>
<dbReference type="EMBL" id="CP045488">
    <property type="protein sequence ID" value="QFU81663.1"/>
    <property type="molecule type" value="Genomic_DNA"/>
</dbReference>
<evidence type="ECO:0000313" key="2">
    <source>
        <dbReference type="EMBL" id="QFU81663.1"/>
    </source>
</evidence>
<evidence type="ECO:0000256" key="1">
    <source>
        <dbReference type="SAM" id="Phobius"/>
    </source>
</evidence>
<dbReference type="Proteomes" id="UP000326170">
    <property type="component" value="Chromosome"/>
</dbReference>
<feature type="transmembrane region" description="Helical" evidence="1">
    <location>
        <begin position="40"/>
        <end position="58"/>
    </location>
</feature>
<reference evidence="2 3" key="1">
    <citation type="journal article" date="2007" name="Int. J. Syst. Evol. Microbiol.">
        <title>Natronorubrum sulfidifaciens sp. nov., an extremely haloalkaliphilic archaeon isolated from Aiding salt lake in Xin-Jiang, China.</title>
        <authorList>
            <person name="Cui H.L."/>
            <person name="Tohty D."/>
            <person name="Liu H.C."/>
            <person name="Liu S.J."/>
            <person name="Oren A."/>
            <person name="Zhou P.J."/>
        </authorList>
    </citation>
    <scope>NUCLEOTIDE SEQUENCE [LARGE SCALE GENOMIC DNA]</scope>
    <source>
        <strain evidence="2 3">7-3</strain>
    </source>
</reference>
<feature type="transmembrane region" description="Helical" evidence="1">
    <location>
        <begin position="7"/>
        <end position="28"/>
    </location>
</feature>
<keyword evidence="1" id="KW-1133">Transmembrane helix</keyword>
<feature type="transmembrane region" description="Helical" evidence="1">
    <location>
        <begin position="65"/>
        <end position="83"/>
    </location>
</feature>
<keyword evidence="3" id="KW-1185">Reference proteome</keyword>
<dbReference type="RefSeq" id="WP_152939044.1">
    <property type="nucleotide sequence ID" value="NZ_CP045488.1"/>
</dbReference>
<name>A0A5P9P0P1_9EURY</name>
<gene>
    <name evidence="2" type="ORF">GCU68_03350</name>
</gene>
<dbReference type="KEGG" id="nas:GCU68_03350"/>
<dbReference type="GeneID" id="42300053"/>
<proteinExistence type="predicted"/>
<dbReference type="AlphaFoldDB" id="A0A5P9P0P1"/>
<sequence>MDETADAQGTAIGIGTVVALAFFAYGRYLDETIVGVETTTLAMAALAATFVALALLHGAYGRRDLALAHGLAAAGLGLFTFAASGPQALIGLGLLAASGAYIALVTVRTRDAARDAADSAGDPQR</sequence>
<evidence type="ECO:0000313" key="3">
    <source>
        <dbReference type="Proteomes" id="UP000326170"/>
    </source>
</evidence>
<protein>
    <submittedName>
        <fullName evidence="2">Uncharacterized protein</fullName>
    </submittedName>
</protein>
<keyword evidence="1" id="KW-0812">Transmembrane</keyword>
<dbReference type="OrthoDB" id="205602at2157"/>
<organism evidence="2 3">
    <name type="scientific">Natronorubrum aibiense</name>
    <dbReference type="NCBI Taxonomy" id="348826"/>
    <lineage>
        <taxon>Archaea</taxon>
        <taxon>Methanobacteriati</taxon>
        <taxon>Methanobacteriota</taxon>
        <taxon>Stenosarchaea group</taxon>
        <taxon>Halobacteria</taxon>
        <taxon>Halobacteriales</taxon>
        <taxon>Natrialbaceae</taxon>
        <taxon>Natronorubrum</taxon>
    </lineage>
</organism>
<feature type="transmembrane region" description="Helical" evidence="1">
    <location>
        <begin position="89"/>
        <end position="107"/>
    </location>
</feature>
<keyword evidence="1" id="KW-0472">Membrane</keyword>